<evidence type="ECO:0000313" key="2">
    <source>
        <dbReference type="EMBL" id="MFC4354903.1"/>
    </source>
</evidence>
<feature type="domain" description="Glyoxalase-like" evidence="1">
    <location>
        <begin position="3"/>
        <end position="192"/>
    </location>
</feature>
<dbReference type="RefSeq" id="WP_378141181.1">
    <property type="nucleotide sequence ID" value="NZ_JBHSEF010000021.1"/>
</dbReference>
<dbReference type="Pfam" id="PF13468">
    <property type="entry name" value="Glyoxalase_3"/>
    <property type="match status" value="1"/>
</dbReference>
<name>A0ABV8UWJ7_9BACL</name>
<dbReference type="SUPFAM" id="SSF54593">
    <property type="entry name" value="Glyoxalase/Bleomycin resistance protein/Dihydroxybiphenyl dioxygenase"/>
    <property type="match status" value="1"/>
</dbReference>
<dbReference type="InterPro" id="IPR029068">
    <property type="entry name" value="Glyas_Bleomycin-R_OHBP_Dase"/>
</dbReference>
<protein>
    <submittedName>
        <fullName evidence="2">VOC family protein</fullName>
    </submittedName>
</protein>
<dbReference type="Proteomes" id="UP001595733">
    <property type="component" value="Unassembled WGS sequence"/>
</dbReference>
<keyword evidence="3" id="KW-1185">Reference proteome</keyword>
<gene>
    <name evidence="2" type="ORF">ACFO0S_07570</name>
</gene>
<sequence>MQLDHIVHYVERTPQAMTEHALTHGFHAVIGGKHAQWGTANALHFLASSYIEWLSLEDEKVAREAQHPLTQLLLHDRQEGPGFLTICLRPDDMEELETKLARKGVETTGVLHASRQTPDGQTLRWKMLFIKEAITDALPLPFFIEWSQTQQEKYADLGAAGQLAANVVYQQLEKVTLHTDHPEETAKYWGKLFDVEVNGHEIVLENTILVFETLQSGKNRVHQIDIKGTGVENTIEMEGATYRLLP</sequence>
<organism evidence="2 3">
    <name type="scientific">Chryseomicrobium palamuruense</name>
    <dbReference type="NCBI Taxonomy" id="682973"/>
    <lineage>
        <taxon>Bacteria</taxon>
        <taxon>Bacillati</taxon>
        <taxon>Bacillota</taxon>
        <taxon>Bacilli</taxon>
        <taxon>Bacillales</taxon>
        <taxon>Caryophanaceae</taxon>
        <taxon>Chryseomicrobium</taxon>
    </lineage>
</organism>
<dbReference type="Gene3D" id="3.10.180.10">
    <property type="entry name" value="2,3-Dihydroxybiphenyl 1,2-Dioxygenase, domain 1"/>
    <property type="match status" value="1"/>
</dbReference>
<comment type="caution">
    <text evidence="2">The sequence shown here is derived from an EMBL/GenBank/DDBJ whole genome shotgun (WGS) entry which is preliminary data.</text>
</comment>
<dbReference type="PANTHER" id="PTHR40265:SF1">
    <property type="entry name" value="GLYOXALASE-LIKE DOMAIN-CONTAINING PROTEIN"/>
    <property type="match status" value="1"/>
</dbReference>
<accession>A0ABV8UWJ7</accession>
<dbReference type="PANTHER" id="PTHR40265">
    <property type="entry name" value="BLL2707 PROTEIN"/>
    <property type="match status" value="1"/>
</dbReference>
<dbReference type="EMBL" id="JBHSEF010000021">
    <property type="protein sequence ID" value="MFC4354903.1"/>
    <property type="molecule type" value="Genomic_DNA"/>
</dbReference>
<evidence type="ECO:0000259" key="1">
    <source>
        <dbReference type="Pfam" id="PF13468"/>
    </source>
</evidence>
<dbReference type="InterPro" id="IPR025870">
    <property type="entry name" value="Glyoxalase-like_dom"/>
</dbReference>
<proteinExistence type="predicted"/>
<evidence type="ECO:0000313" key="3">
    <source>
        <dbReference type="Proteomes" id="UP001595733"/>
    </source>
</evidence>
<reference evidence="3" key="1">
    <citation type="journal article" date="2019" name="Int. J. Syst. Evol. Microbiol.">
        <title>The Global Catalogue of Microorganisms (GCM) 10K type strain sequencing project: providing services to taxonomists for standard genome sequencing and annotation.</title>
        <authorList>
            <consortium name="The Broad Institute Genomics Platform"/>
            <consortium name="The Broad Institute Genome Sequencing Center for Infectious Disease"/>
            <person name="Wu L."/>
            <person name="Ma J."/>
        </authorList>
    </citation>
    <scope>NUCLEOTIDE SEQUENCE [LARGE SCALE GENOMIC DNA]</scope>
    <source>
        <strain evidence="3">CCUG 50353</strain>
    </source>
</reference>